<dbReference type="Proteomes" id="UP000037395">
    <property type="component" value="Unassembled WGS sequence"/>
</dbReference>
<feature type="transmembrane region" description="Helical" evidence="14">
    <location>
        <begin position="87"/>
        <end position="106"/>
    </location>
</feature>
<organism evidence="16 17">
    <name type="scientific">Kitasatospora aureofaciens</name>
    <name type="common">Streptomyces aureofaciens</name>
    <dbReference type="NCBI Taxonomy" id="1894"/>
    <lineage>
        <taxon>Bacteria</taxon>
        <taxon>Bacillati</taxon>
        <taxon>Actinomycetota</taxon>
        <taxon>Actinomycetes</taxon>
        <taxon>Kitasatosporales</taxon>
        <taxon>Streptomycetaceae</taxon>
        <taxon>Kitasatospora</taxon>
    </lineage>
</organism>
<dbReference type="EMBL" id="BMUB01000011">
    <property type="protein sequence ID" value="GGU88415.1"/>
    <property type="molecule type" value="Genomic_DNA"/>
</dbReference>
<evidence type="ECO:0000313" key="16">
    <source>
        <dbReference type="EMBL" id="OEV39253.1"/>
    </source>
</evidence>
<evidence type="ECO:0000256" key="8">
    <source>
        <dbReference type="ARBA" id="ARBA00022692"/>
    </source>
</evidence>
<keyword evidence="9 14" id="KW-1133">Transmembrane helix</keyword>
<dbReference type="AlphaFoldDB" id="A0A1E7NFJ0"/>
<comment type="similarity">
    <text evidence="3">Belongs to the multi antimicrobial extrusion (MATE) (TC 2.A.66.1) family.</text>
</comment>
<evidence type="ECO:0000256" key="9">
    <source>
        <dbReference type="ARBA" id="ARBA00022989"/>
    </source>
</evidence>
<dbReference type="Pfam" id="PF01554">
    <property type="entry name" value="MatE"/>
    <property type="match status" value="2"/>
</dbReference>
<dbReference type="GO" id="GO:0006811">
    <property type="term" value="P:monoatomic ion transport"/>
    <property type="evidence" value="ECO:0007669"/>
    <property type="project" value="UniProtKB-KW"/>
</dbReference>
<keyword evidence="17" id="KW-1185">Reference proteome</keyword>
<evidence type="ECO:0000256" key="12">
    <source>
        <dbReference type="ARBA" id="ARBA00031636"/>
    </source>
</evidence>
<proteinExistence type="inferred from homology"/>
<feature type="transmembrane region" description="Helical" evidence="14">
    <location>
        <begin position="308"/>
        <end position="329"/>
    </location>
</feature>
<sequence length="502" mass="50017">MREQLYRLAALAGPVYAELLSGVIATVIGTYWVAGLGGSAVAAVTLAGTVENLLLGLVLVVASGVSVRLARALGAGDRDEAARTTRAAWRLCALGSLALAAPGFLLRDRLAAAFLDGEAATRAAEYFTVAFPVFVLFFAQRVADELFKGAGDTRTPMRIALLSNSLLLVLDPLLILGPGPLPALGVIGAALALATSRAVALAVTLRLRPRTDGVVRGVGAAAVRILRAGAPFGLDFTARMAVGTAQLALVAGFGVAAVAGYGIGYRLLLLLTMAFYALRQATAIRAAGLTGAGAAADLRILHRATARLAVGLGAGAALLAAACAGPLTARFTDDPAVSAQSVGFLHLTALYLLPYAPAVALGGFHQATGAGRALVLSAVFGLGAQLGAAVALSGALGVAGVWWGQVVGAVVQLGLLSLLTRRGAGADGGSGAAAGPGEQSGGEGSGGRQVPGVRAVLVDAADQFEGEPGVVAAGREAAGHLEALRLQKSGQRPGEGAEAGLG</sequence>
<reference evidence="16" key="3">
    <citation type="submission" date="2016-08" db="EMBL/GenBank/DDBJ databases">
        <title>Sequencing, Assembly and Comparative Genomics of S. aureofaciens ATCC 10762.</title>
        <authorList>
            <person name="Gradnigo J.S."/>
            <person name="Johnson N."/>
            <person name="Somerville G.A."/>
        </authorList>
    </citation>
    <scope>NUCLEOTIDE SEQUENCE [LARGE SCALE GENOMIC DNA]</scope>
    <source>
        <strain evidence="16">ATCC 10762</strain>
    </source>
</reference>
<gene>
    <name evidence="15" type="ORF">GCM10010502_46450</name>
    <name evidence="16" type="ORF">HS99_0000595</name>
</gene>
<feature type="transmembrane region" description="Helical" evidence="14">
    <location>
        <begin position="126"/>
        <end position="147"/>
    </location>
</feature>
<feature type="transmembrane region" description="Helical" evidence="14">
    <location>
        <begin position="373"/>
        <end position="396"/>
    </location>
</feature>
<feature type="transmembrane region" description="Helical" evidence="14">
    <location>
        <begin position="247"/>
        <end position="268"/>
    </location>
</feature>
<feature type="transmembrane region" description="Helical" evidence="14">
    <location>
        <begin position="341"/>
        <end position="361"/>
    </location>
</feature>
<accession>A0A1E7NFJ0</accession>
<evidence type="ECO:0000256" key="5">
    <source>
        <dbReference type="ARBA" id="ARBA00022448"/>
    </source>
</evidence>
<evidence type="ECO:0000256" key="10">
    <source>
        <dbReference type="ARBA" id="ARBA00023065"/>
    </source>
</evidence>
<dbReference type="GO" id="GO:0042910">
    <property type="term" value="F:xenobiotic transmembrane transporter activity"/>
    <property type="evidence" value="ECO:0007669"/>
    <property type="project" value="InterPro"/>
</dbReference>
<evidence type="ECO:0000256" key="4">
    <source>
        <dbReference type="ARBA" id="ARBA00020268"/>
    </source>
</evidence>
<dbReference type="GO" id="GO:0005886">
    <property type="term" value="C:plasma membrane"/>
    <property type="evidence" value="ECO:0007669"/>
    <property type="project" value="UniProtKB-SubCell"/>
</dbReference>
<protein>
    <recommendedName>
        <fullName evidence="4">Probable multidrug resistance protein NorM</fullName>
    </recommendedName>
    <alternativeName>
        <fullName evidence="12">Multidrug-efflux transporter</fullName>
    </alternativeName>
</protein>
<evidence type="ECO:0000256" key="3">
    <source>
        <dbReference type="ARBA" id="ARBA00010199"/>
    </source>
</evidence>
<evidence type="ECO:0000256" key="6">
    <source>
        <dbReference type="ARBA" id="ARBA00022449"/>
    </source>
</evidence>
<feature type="transmembrane region" description="Helical" evidence="14">
    <location>
        <begin position="12"/>
        <end position="34"/>
    </location>
</feature>
<dbReference type="GO" id="GO:0015297">
    <property type="term" value="F:antiporter activity"/>
    <property type="evidence" value="ECO:0007669"/>
    <property type="project" value="UniProtKB-KW"/>
</dbReference>
<keyword evidence="6" id="KW-0050">Antiport</keyword>
<dbReference type="InterPro" id="IPR050222">
    <property type="entry name" value="MATE_MdtK"/>
</dbReference>
<feature type="transmembrane region" description="Helical" evidence="14">
    <location>
        <begin position="40"/>
        <end position="67"/>
    </location>
</feature>
<dbReference type="Proteomes" id="UP000610124">
    <property type="component" value="Unassembled WGS sequence"/>
</dbReference>
<reference evidence="15 18" key="1">
    <citation type="journal article" date="2014" name="Int. J. Syst. Evol. Microbiol.">
        <title>Complete genome sequence of Corynebacterium casei LMG S-19264T (=DSM 44701T), isolated from a smear-ripened cheese.</title>
        <authorList>
            <consortium name="US DOE Joint Genome Institute (JGI-PGF)"/>
            <person name="Walter F."/>
            <person name="Albersmeier A."/>
            <person name="Kalinowski J."/>
            <person name="Ruckert C."/>
        </authorList>
    </citation>
    <scope>NUCLEOTIDE SEQUENCE [LARGE SCALE GENOMIC DNA]</scope>
    <source>
        <strain evidence="15 18">JCM 4434</strain>
    </source>
</reference>
<comment type="function">
    <text evidence="1">Multidrug efflux pump.</text>
</comment>
<keyword evidence="10" id="KW-0406">Ion transport</keyword>
<dbReference type="PANTHER" id="PTHR43298:SF2">
    <property type="entry name" value="FMN_FAD EXPORTER YEEO-RELATED"/>
    <property type="match status" value="1"/>
</dbReference>
<accession>A0A8H9HTA3</accession>
<comment type="subcellular location">
    <subcellularLocation>
        <location evidence="2">Cell membrane</location>
        <topology evidence="2">Multi-pass membrane protein</topology>
    </subcellularLocation>
</comment>
<dbReference type="InterPro" id="IPR002528">
    <property type="entry name" value="MATE_fam"/>
</dbReference>
<reference evidence="15" key="5">
    <citation type="submission" date="2020-09" db="EMBL/GenBank/DDBJ databases">
        <authorList>
            <person name="Sun Q."/>
            <person name="Ohkuma M."/>
        </authorList>
    </citation>
    <scope>NUCLEOTIDE SEQUENCE</scope>
    <source>
        <strain evidence="15">JCM 4434</strain>
    </source>
</reference>
<evidence type="ECO:0000256" key="11">
    <source>
        <dbReference type="ARBA" id="ARBA00023136"/>
    </source>
</evidence>
<dbReference type="InterPro" id="IPR048279">
    <property type="entry name" value="MdtK-like"/>
</dbReference>
<dbReference type="EMBL" id="JPRF03000001">
    <property type="protein sequence ID" value="OEV39253.1"/>
    <property type="molecule type" value="Genomic_DNA"/>
</dbReference>
<evidence type="ECO:0000256" key="2">
    <source>
        <dbReference type="ARBA" id="ARBA00004651"/>
    </source>
</evidence>
<dbReference type="OrthoDB" id="3294751at2"/>
<keyword evidence="7" id="KW-1003">Cell membrane</keyword>
<evidence type="ECO:0000256" key="13">
    <source>
        <dbReference type="SAM" id="MobiDB-lite"/>
    </source>
</evidence>
<comment type="caution">
    <text evidence="16">The sequence shown here is derived from an EMBL/GenBank/DDBJ whole genome shotgun (WGS) entry which is preliminary data.</text>
</comment>
<evidence type="ECO:0000256" key="1">
    <source>
        <dbReference type="ARBA" id="ARBA00003408"/>
    </source>
</evidence>
<evidence type="ECO:0000256" key="14">
    <source>
        <dbReference type="SAM" id="Phobius"/>
    </source>
</evidence>
<dbReference type="PANTHER" id="PTHR43298">
    <property type="entry name" value="MULTIDRUG RESISTANCE PROTEIN NORM-RELATED"/>
    <property type="match status" value="1"/>
</dbReference>
<feature type="region of interest" description="Disordered" evidence="13">
    <location>
        <begin position="427"/>
        <end position="450"/>
    </location>
</feature>
<name>A0A1E7NFJ0_KITAU</name>
<feature type="transmembrane region" description="Helical" evidence="14">
    <location>
        <begin position="402"/>
        <end position="420"/>
    </location>
</feature>
<evidence type="ECO:0000313" key="18">
    <source>
        <dbReference type="Proteomes" id="UP000610124"/>
    </source>
</evidence>
<evidence type="ECO:0000313" key="15">
    <source>
        <dbReference type="EMBL" id="GGU88415.1"/>
    </source>
</evidence>
<reference evidence="16 17" key="2">
    <citation type="submission" date="2014-07" db="EMBL/GenBank/DDBJ databases">
        <authorList>
            <person name="Zhang J.E."/>
            <person name="Yang H."/>
            <person name="Guo J."/>
            <person name="Deng Z."/>
            <person name="Luo H."/>
            <person name="Luo M."/>
            <person name="Zhao B."/>
        </authorList>
    </citation>
    <scope>NUCLEOTIDE SEQUENCE [LARGE SCALE GENOMIC DNA]</scope>
    <source>
        <strain evidence="16">ATCC 10762</strain>
        <strain evidence="17">ATCC 10762 / DSM 40127 / CCM 3239 / JCM 4008 / LMG 5968 / NBRC 12843 / NCIMB 8234 / A-377</strain>
    </source>
</reference>
<feature type="transmembrane region" description="Helical" evidence="14">
    <location>
        <begin position="183"/>
        <end position="203"/>
    </location>
</feature>
<keyword evidence="11 14" id="KW-0472">Membrane</keyword>
<keyword evidence="5" id="KW-0813">Transport</keyword>
<feature type="compositionally biased region" description="Gly residues" evidence="13">
    <location>
        <begin position="427"/>
        <end position="449"/>
    </location>
</feature>
<keyword evidence="8 14" id="KW-0812">Transmembrane</keyword>
<evidence type="ECO:0000313" key="17">
    <source>
        <dbReference type="Proteomes" id="UP000037395"/>
    </source>
</evidence>
<feature type="transmembrane region" description="Helical" evidence="14">
    <location>
        <begin position="159"/>
        <end position="177"/>
    </location>
</feature>
<evidence type="ECO:0000256" key="7">
    <source>
        <dbReference type="ARBA" id="ARBA00022475"/>
    </source>
</evidence>
<reference evidence="17" key="4">
    <citation type="submission" date="2016-08" db="EMBL/GenBank/DDBJ databases">
        <title>Sequencing, assembly and comparative genomics of S. aureofaciens ATCC 10762.</title>
        <authorList>
            <person name="Gradnigo J.S."/>
            <person name="Johnson N."/>
            <person name="Somerville G.A."/>
        </authorList>
    </citation>
    <scope>NUCLEOTIDE SEQUENCE [LARGE SCALE GENOMIC DNA]</scope>
    <source>
        <strain evidence="17">ATCC 10762 / DSM 40127 / CCM 3239 / JCM 4008 / LMG 5968 / NBRC 12843 / NCIMB 8234 / A-377</strain>
    </source>
</reference>
<dbReference type="PIRSF" id="PIRSF006603">
    <property type="entry name" value="DinF"/>
    <property type="match status" value="1"/>
</dbReference>